<dbReference type="Gene3D" id="3.30.160.240">
    <property type="entry name" value="Rv1738"/>
    <property type="match status" value="1"/>
</dbReference>
<dbReference type="InterPro" id="IPR015057">
    <property type="entry name" value="Rv2632c-like"/>
</dbReference>
<name>A0ABP5KZY8_9ACTN</name>
<organism evidence="2 3">
    <name type="scientific">Nocardioides koreensis</name>
    <dbReference type="NCBI Taxonomy" id="433651"/>
    <lineage>
        <taxon>Bacteria</taxon>
        <taxon>Bacillati</taxon>
        <taxon>Actinomycetota</taxon>
        <taxon>Actinomycetes</taxon>
        <taxon>Propionibacteriales</taxon>
        <taxon>Nocardioidaceae</taxon>
        <taxon>Nocardioides</taxon>
    </lineage>
</organism>
<reference evidence="3" key="1">
    <citation type="journal article" date="2019" name="Int. J. Syst. Evol. Microbiol.">
        <title>The Global Catalogue of Microorganisms (GCM) 10K type strain sequencing project: providing services to taxonomists for standard genome sequencing and annotation.</title>
        <authorList>
            <consortium name="The Broad Institute Genomics Platform"/>
            <consortium name="The Broad Institute Genome Sequencing Center for Infectious Disease"/>
            <person name="Wu L."/>
            <person name="Ma J."/>
        </authorList>
    </citation>
    <scope>NUCLEOTIDE SEQUENCE [LARGE SCALE GENOMIC DNA]</scope>
    <source>
        <strain evidence="3">JCM 16022</strain>
    </source>
</reference>
<evidence type="ECO:0000313" key="3">
    <source>
        <dbReference type="Proteomes" id="UP001501771"/>
    </source>
</evidence>
<feature type="compositionally biased region" description="Basic and acidic residues" evidence="1">
    <location>
        <begin position="17"/>
        <end position="27"/>
    </location>
</feature>
<dbReference type="EMBL" id="BAAAQR010000002">
    <property type="protein sequence ID" value="GAA2139866.1"/>
    <property type="molecule type" value="Genomic_DNA"/>
</dbReference>
<proteinExistence type="predicted"/>
<dbReference type="Pfam" id="PF08962">
    <property type="entry name" value="Rv2632c-like"/>
    <property type="match status" value="1"/>
</dbReference>
<feature type="region of interest" description="Disordered" evidence="1">
    <location>
        <begin position="17"/>
        <end position="50"/>
    </location>
</feature>
<protein>
    <submittedName>
        <fullName evidence="2">DUF1876 domain-containing protein</fullName>
    </submittedName>
</protein>
<sequence length="89" mass="9702">MHTKTWTVEIFIGEQDDRTHAEARLSSERSAGQLSGEGTARRNPTDSNVPEIGDELAAARALSDLAHHLLDAAAEDIGAVTNEHVHLYR</sequence>
<evidence type="ECO:0000256" key="1">
    <source>
        <dbReference type="SAM" id="MobiDB-lite"/>
    </source>
</evidence>
<dbReference type="InterPro" id="IPR038070">
    <property type="entry name" value="Rv2632c-like_sf"/>
</dbReference>
<dbReference type="RefSeq" id="WP_344148249.1">
    <property type="nucleotide sequence ID" value="NZ_BAAAQR010000002.1"/>
</dbReference>
<dbReference type="Proteomes" id="UP001501771">
    <property type="component" value="Unassembled WGS sequence"/>
</dbReference>
<comment type="caution">
    <text evidence="2">The sequence shown here is derived from an EMBL/GenBank/DDBJ whole genome shotgun (WGS) entry which is preliminary data.</text>
</comment>
<dbReference type="SUPFAM" id="SSF143212">
    <property type="entry name" value="Rv2632c-like"/>
    <property type="match status" value="1"/>
</dbReference>
<gene>
    <name evidence="2" type="ORF">GCM10009844_09020</name>
</gene>
<evidence type="ECO:0000313" key="2">
    <source>
        <dbReference type="EMBL" id="GAA2139866.1"/>
    </source>
</evidence>
<accession>A0ABP5KZY8</accession>
<keyword evidence="3" id="KW-1185">Reference proteome</keyword>